<dbReference type="Pfam" id="PF13378">
    <property type="entry name" value="MR_MLE_C"/>
    <property type="match status" value="1"/>
</dbReference>
<name>A0A1W6YLL0_9BORD</name>
<dbReference type="Gene3D" id="3.30.390.10">
    <property type="entry name" value="Enolase-like, N-terminal domain"/>
    <property type="match status" value="1"/>
</dbReference>
<evidence type="ECO:0000256" key="1">
    <source>
        <dbReference type="ARBA" id="ARBA00001946"/>
    </source>
</evidence>
<gene>
    <name evidence="5" type="ORF">CAL12_14790</name>
</gene>
<dbReference type="AlphaFoldDB" id="A0A1W6YLL0"/>
<dbReference type="PROSITE" id="PS00908">
    <property type="entry name" value="MR_MLE_1"/>
    <property type="match status" value="1"/>
</dbReference>
<dbReference type="STRING" id="1416806.CAL12_14790"/>
<dbReference type="InterPro" id="IPR029017">
    <property type="entry name" value="Enolase-like_N"/>
</dbReference>
<dbReference type="PANTHER" id="PTHR13794">
    <property type="entry name" value="ENOLASE SUPERFAMILY, MANDELATE RACEMASE"/>
    <property type="match status" value="1"/>
</dbReference>
<dbReference type="InterPro" id="IPR013342">
    <property type="entry name" value="Mandelate_racemase_C"/>
</dbReference>
<dbReference type="GO" id="GO:0016052">
    <property type="term" value="P:carbohydrate catabolic process"/>
    <property type="evidence" value="ECO:0007669"/>
    <property type="project" value="TreeGrafter"/>
</dbReference>
<accession>A0A1W6YLL0</accession>
<dbReference type="GO" id="GO:0000287">
    <property type="term" value="F:magnesium ion binding"/>
    <property type="evidence" value="ECO:0007669"/>
    <property type="project" value="TreeGrafter"/>
</dbReference>
<keyword evidence="3" id="KW-0460">Magnesium</keyword>
<dbReference type="OrthoDB" id="8609034at2"/>
<dbReference type="EMBL" id="CP021108">
    <property type="protein sequence ID" value="ARP81955.1"/>
    <property type="molecule type" value="Genomic_DNA"/>
</dbReference>
<organism evidence="5 6">
    <name type="scientific">Bordetella genomosp. 8</name>
    <dbReference type="NCBI Taxonomy" id="1416806"/>
    <lineage>
        <taxon>Bacteria</taxon>
        <taxon>Pseudomonadati</taxon>
        <taxon>Pseudomonadota</taxon>
        <taxon>Betaproteobacteria</taxon>
        <taxon>Burkholderiales</taxon>
        <taxon>Alcaligenaceae</taxon>
        <taxon>Bordetella</taxon>
    </lineage>
</organism>
<evidence type="ECO:0000313" key="6">
    <source>
        <dbReference type="Proteomes" id="UP000194151"/>
    </source>
</evidence>
<reference evidence="5 6" key="1">
    <citation type="submission" date="2017-05" db="EMBL/GenBank/DDBJ databases">
        <title>Complete and WGS of Bordetella genogroups.</title>
        <authorList>
            <person name="Spilker T."/>
            <person name="LiPuma J."/>
        </authorList>
    </citation>
    <scope>NUCLEOTIDE SEQUENCE [LARGE SCALE GENOMIC DNA]</scope>
    <source>
        <strain evidence="5 6">AU19157</strain>
    </source>
</reference>
<dbReference type="RefSeq" id="WP_086065184.1">
    <property type="nucleotide sequence ID" value="NZ_CP021108.1"/>
</dbReference>
<feature type="domain" description="Mandelate racemase/muconate lactonizing enzyme C-terminal" evidence="4">
    <location>
        <begin position="148"/>
        <end position="245"/>
    </location>
</feature>
<dbReference type="InterPro" id="IPR018110">
    <property type="entry name" value="Mandel_Rmase/mucon_lact_enz_CS"/>
</dbReference>
<protein>
    <submittedName>
        <fullName evidence="5">Rhamnonate dehydratase</fullName>
    </submittedName>
</protein>
<keyword evidence="6" id="KW-1185">Reference proteome</keyword>
<dbReference type="InterPro" id="IPR036849">
    <property type="entry name" value="Enolase-like_C_sf"/>
</dbReference>
<evidence type="ECO:0000256" key="2">
    <source>
        <dbReference type="ARBA" id="ARBA00022723"/>
    </source>
</evidence>
<sequence length="380" mass="41929">MSTIKKVTCHVVAAPVERPFTSSRGWLYKTRGSCIVEIETNDGVVGWGECYGPAQVSRAYIESQYGPRIVGRDAFDVEVIWEDLYNRIKDYGNSGMAISALSGIDIALWDIIGKVCGKPVHKLIGGAHRTEVQSYATGLYFIDMDRLIEEAVEEAREYVDQGFQAIKMKIGLGSPKLDIQRVAAVREAIGDDIRLMVDANHCFTVPAAIRLGRELEQLNVEWFEEPISPEDLDGYVEVTRALDMAVAGGENEFTRWGFRDIVTRKAMDIVQPDVCAAGGISECRKIAALALAHGVECVPHAWGSAIGLAATLHFLAALPDQPPSFRPMPPLLEFEQCENPFRDLLTVEPIVQERGVVRIPTGAGLGIEVKRDVLDRYRVA</sequence>
<dbReference type="PANTHER" id="PTHR13794:SF58">
    <property type="entry name" value="MITOCHONDRIAL ENOLASE SUPERFAMILY MEMBER 1"/>
    <property type="match status" value="1"/>
</dbReference>
<dbReference type="Pfam" id="PF02746">
    <property type="entry name" value="MR_MLE_N"/>
    <property type="match status" value="1"/>
</dbReference>
<dbReference type="InterPro" id="IPR029065">
    <property type="entry name" value="Enolase_C-like"/>
</dbReference>
<dbReference type="SUPFAM" id="SSF51604">
    <property type="entry name" value="Enolase C-terminal domain-like"/>
    <property type="match status" value="1"/>
</dbReference>
<dbReference type="SFLD" id="SFLDS00001">
    <property type="entry name" value="Enolase"/>
    <property type="match status" value="1"/>
</dbReference>
<dbReference type="SMART" id="SM00922">
    <property type="entry name" value="MR_MLE"/>
    <property type="match status" value="1"/>
</dbReference>
<evidence type="ECO:0000259" key="4">
    <source>
        <dbReference type="SMART" id="SM00922"/>
    </source>
</evidence>
<dbReference type="KEGG" id="bgv:CAL12_14790"/>
<dbReference type="InterPro" id="IPR013341">
    <property type="entry name" value="Mandelate_racemase_N_dom"/>
</dbReference>
<dbReference type="GO" id="GO:0016836">
    <property type="term" value="F:hydro-lyase activity"/>
    <property type="evidence" value="ECO:0007669"/>
    <property type="project" value="TreeGrafter"/>
</dbReference>
<dbReference type="InterPro" id="IPR046945">
    <property type="entry name" value="RHMD-like"/>
</dbReference>
<proteinExistence type="predicted"/>
<evidence type="ECO:0000256" key="3">
    <source>
        <dbReference type="ARBA" id="ARBA00022842"/>
    </source>
</evidence>
<evidence type="ECO:0000313" key="5">
    <source>
        <dbReference type="EMBL" id="ARP81955.1"/>
    </source>
</evidence>
<dbReference type="Proteomes" id="UP000194151">
    <property type="component" value="Chromosome"/>
</dbReference>
<dbReference type="SFLD" id="SFLDG00179">
    <property type="entry name" value="mandelate_racemase"/>
    <property type="match status" value="1"/>
</dbReference>
<dbReference type="SUPFAM" id="SSF54826">
    <property type="entry name" value="Enolase N-terminal domain-like"/>
    <property type="match status" value="1"/>
</dbReference>
<keyword evidence="2" id="KW-0479">Metal-binding</keyword>
<dbReference type="GO" id="GO:0009063">
    <property type="term" value="P:amino acid catabolic process"/>
    <property type="evidence" value="ECO:0007669"/>
    <property type="project" value="InterPro"/>
</dbReference>
<dbReference type="Gene3D" id="3.20.20.120">
    <property type="entry name" value="Enolase-like C-terminal domain"/>
    <property type="match status" value="1"/>
</dbReference>
<comment type="cofactor">
    <cofactor evidence="1">
        <name>Mg(2+)</name>
        <dbReference type="ChEBI" id="CHEBI:18420"/>
    </cofactor>
</comment>
<dbReference type="CDD" id="cd03316">
    <property type="entry name" value="MR_like"/>
    <property type="match status" value="1"/>
</dbReference>